<evidence type="ECO:0000313" key="3">
    <source>
        <dbReference type="Proteomes" id="UP000239156"/>
    </source>
</evidence>
<dbReference type="AlphaFoldDB" id="A0A2S4UDY8"/>
<keyword evidence="3" id="KW-1185">Reference proteome</keyword>
<dbReference type="VEuPathDB" id="FungiDB:PSTT_16271"/>
<dbReference type="EMBL" id="PKSL01000345">
    <property type="protein sequence ID" value="POV95431.1"/>
    <property type="molecule type" value="Genomic_DNA"/>
</dbReference>
<gene>
    <name evidence="2" type="ORF">PSTT_16271</name>
</gene>
<proteinExistence type="predicted"/>
<organism evidence="2 3">
    <name type="scientific">Puccinia striiformis</name>
    <dbReference type="NCBI Taxonomy" id="27350"/>
    <lineage>
        <taxon>Eukaryota</taxon>
        <taxon>Fungi</taxon>
        <taxon>Dikarya</taxon>
        <taxon>Basidiomycota</taxon>
        <taxon>Pucciniomycotina</taxon>
        <taxon>Pucciniomycetes</taxon>
        <taxon>Pucciniales</taxon>
        <taxon>Pucciniaceae</taxon>
        <taxon>Puccinia</taxon>
    </lineage>
</organism>
<sequence length="220" mass="24417">MTPSGFLYGKLEMLLHPNALVVYGTLLVILKDTSIECSGARLSKRMERDAIEFESSGRAESPENVLGLSTTGDHRFNGAVTDQVHESLNIPTSGSKGGSGTYPPAGERIGNHRISADDFKLDAKEVFAKRGVPSQVIDNFPWASMSQQKGLRGVLRIDPQGEYQLAFLLSELLNWLKKNSETIDHESKYIQVDKHKNVGDLMQPYMDHLAPLVRKKYSDV</sequence>
<name>A0A2S4UDY8_9BASI</name>
<dbReference type="VEuPathDB" id="FungiDB:PSHT_15992"/>
<dbReference type="Proteomes" id="UP000239156">
    <property type="component" value="Unassembled WGS sequence"/>
</dbReference>
<evidence type="ECO:0000313" key="2">
    <source>
        <dbReference type="EMBL" id="POV95431.1"/>
    </source>
</evidence>
<accession>A0A2S4UDY8</accession>
<dbReference type="VEuPathDB" id="FungiDB:PSHT_15991"/>
<feature type="region of interest" description="Disordered" evidence="1">
    <location>
        <begin position="88"/>
        <end position="109"/>
    </location>
</feature>
<comment type="caution">
    <text evidence="2">The sequence shown here is derived from an EMBL/GenBank/DDBJ whole genome shotgun (WGS) entry which is preliminary data.</text>
</comment>
<reference evidence="2" key="1">
    <citation type="submission" date="2017-12" db="EMBL/GenBank/DDBJ databases">
        <title>Gene loss provides genomic basis for host adaptation in cereal stripe rust fungi.</title>
        <authorList>
            <person name="Xia C."/>
        </authorList>
    </citation>
    <scope>NUCLEOTIDE SEQUENCE [LARGE SCALE GENOMIC DNA]</scope>
    <source>
        <strain evidence="2">93-210</strain>
    </source>
</reference>
<evidence type="ECO:0000256" key="1">
    <source>
        <dbReference type="SAM" id="MobiDB-lite"/>
    </source>
</evidence>
<protein>
    <submittedName>
        <fullName evidence="2">Uncharacterized protein</fullName>
    </submittedName>
</protein>